<gene>
    <name evidence="1" type="ORF">TL5118_02164</name>
    <name evidence="2" type="ORF">TL5120_03679</name>
</gene>
<protein>
    <submittedName>
        <fullName evidence="2">Uncharacterized protein</fullName>
    </submittedName>
</protein>
<sequence>MFGKLTSWFSQTPRKIDVGTHLPKNHEAQLAQHRRCRAALRAENEKHLSRFWY</sequence>
<reference evidence="2 4" key="1">
    <citation type="submission" date="2015-09" db="EMBL/GenBank/DDBJ databases">
        <authorList>
            <consortium name="Swine Surveillance"/>
        </authorList>
    </citation>
    <scope>NUCLEOTIDE SEQUENCE [LARGE SCALE GENOMIC DNA]</scope>
    <source>
        <strain evidence="2 4">5120</strain>
    </source>
</reference>
<evidence type="ECO:0000313" key="2">
    <source>
        <dbReference type="EMBL" id="CUH73862.1"/>
    </source>
</evidence>
<dbReference type="Proteomes" id="UP000051086">
    <property type="component" value="Unassembled WGS sequence"/>
</dbReference>
<dbReference type="RefSeq" id="WP_165590042.1">
    <property type="nucleotide sequence ID" value="NZ_CYSB01000029.1"/>
</dbReference>
<name>A0A0P1FHI2_9RHOB</name>
<evidence type="ECO:0000313" key="3">
    <source>
        <dbReference type="Proteomes" id="UP000051086"/>
    </source>
</evidence>
<reference evidence="1 3" key="2">
    <citation type="submission" date="2015-09" db="EMBL/GenBank/DDBJ databases">
        <authorList>
            <person name="Rodrigo-Torres L."/>
            <person name="Arahal D.R."/>
        </authorList>
    </citation>
    <scope>NUCLEOTIDE SEQUENCE [LARGE SCALE GENOMIC DNA]</scope>
    <source>
        <strain evidence="1 3">CECT 5118</strain>
    </source>
</reference>
<dbReference type="EMBL" id="CYSB01000029">
    <property type="protein sequence ID" value="CUH67373.1"/>
    <property type="molecule type" value="Genomic_DNA"/>
</dbReference>
<keyword evidence="3" id="KW-1185">Reference proteome</keyword>
<proteinExistence type="predicted"/>
<dbReference type="Proteomes" id="UP000051887">
    <property type="component" value="Unassembled WGS sequence"/>
</dbReference>
<dbReference type="EMBL" id="CYSC01000043">
    <property type="protein sequence ID" value="CUH73862.1"/>
    <property type="molecule type" value="Genomic_DNA"/>
</dbReference>
<evidence type="ECO:0000313" key="1">
    <source>
        <dbReference type="EMBL" id="CUH67373.1"/>
    </source>
</evidence>
<evidence type="ECO:0000313" key="4">
    <source>
        <dbReference type="Proteomes" id="UP000051887"/>
    </source>
</evidence>
<dbReference type="AlphaFoldDB" id="A0A0P1FHI2"/>
<accession>A0A0P1FHI2</accession>
<organism evidence="2 4">
    <name type="scientific">Thalassovita autumnalis</name>
    <dbReference type="NCBI Taxonomy" id="2072972"/>
    <lineage>
        <taxon>Bacteria</taxon>
        <taxon>Pseudomonadati</taxon>
        <taxon>Pseudomonadota</taxon>
        <taxon>Alphaproteobacteria</taxon>
        <taxon>Rhodobacterales</taxon>
        <taxon>Roseobacteraceae</taxon>
        <taxon>Thalassovita</taxon>
    </lineage>
</organism>